<keyword evidence="7" id="KW-0653">Protein transport</keyword>
<reference evidence="12 13" key="1">
    <citation type="submission" date="2021-05" db="EMBL/GenBank/DDBJ databases">
        <title>Draft Whole Genome Sequencing Of Biosensor Chromobacterium violaceum Strain CV026 Reveals A Regulatory RNA In Chromobacterium violaceum Phenotype Regulatory Network.</title>
        <authorList>
            <person name="Hong K.W."/>
            <person name="Chan K.G."/>
            <person name="Chang C.-Y."/>
        </authorList>
    </citation>
    <scope>NUCLEOTIDE SEQUENCE [LARGE SCALE GENOMIC DNA]</scope>
    <source>
        <strain evidence="12 13">ATCC 31532</strain>
    </source>
</reference>
<keyword evidence="9" id="KW-0472">Membrane</keyword>
<feature type="domain" description="TonB C-terminal" evidence="11">
    <location>
        <begin position="187"/>
        <end position="283"/>
    </location>
</feature>
<evidence type="ECO:0000256" key="9">
    <source>
        <dbReference type="ARBA" id="ARBA00023136"/>
    </source>
</evidence>
<keyword evidence="8" id="KW-1133">Transmembrane helix</keyword>
<feature type="compositionally biased region" description="Low complexity" evidence="10">
    <location>
        <begin position="93"/>
        <end position="103"/>
    </location>
</feature>
<evidence type="ECO:0000313" key="13">
    <source>
        <dbReference type="Proteomes" id="UP000711178"/>
    </source>
</evidence>
<sequence length="285" mass="29487">MADHLYRTRLSAPNSRLLWLMAALSLLLHLLLLSLAGLPSGASAPAPESALQISIRLQSTPAPAPPDIARVAENDHQGAGNTAEAGHLLSRSAMPARAAEAQAAPPPPSAPAAKPAPIVKPETAPAKLTAAPAASARPPSAGSLLAQVGELARSGGDNAVADSDLESGQAGADIGAAARGYPWARYQADWRLKVERIGNLNYPAEARRLGLHGAVTLEVTIGADGSLQAQRVTRSSGSPVLDEAARRIVELASPFPPFPAALSRGPALRISQRFVFTRDNLLSSH</sequence>
<dbReference type="PANTHER" id="PTHR33446">
    <property type="entry name" value="PROTEIN TONB-RELATED"/>
    <property type="match status" value="1"/>
</dbReference>
<evidence type="ECO:0000256" key="10">
    <source>
        <dbReference type="SAM" id="MobiDB-lite"/>
    </source>
</evidence>
<dbReference type="SUPFAM" id="SSF74653">
    <property type="entry name" value="TolA/TonB C-terminal domain"/>
    <property type="match status" value="1"/>
</dbReference>
<comment type="similarity">
    <text evidence="2">Belongs to the TonB family.</text>
</comment>
<dbReference type="InterPro" id="IPR037682">
    <property type="entry name" value="TonB_C"/>
</dbReference>
<evidence type="ECO:0000259" key="11">
    <source>
        <dbReference type="PROSITE" id="PS52015"/>
    </source>
</evidence>
<comment type="caution">
    <text evidence="12">The sequence shown here is derived from an EMBL/GenBank/DDBJ whole genome shotgun (WGS) entry which is preliminary data.</text>
</comment>
<dbReference type="PROSITE" id="PS52015">
    <property type="entry name" value="TONB_CTD"/>
    <property type="match status" value="1"/>
</dbReference>
<evidence type="ECO:0000313" key="12">
    <source>
        <dbReference type="EMBL" id="MBW8286451.1"/>
    </source>
</evidence>
<evidence type="ECO:0000256" key="4">
    <source>
        <dbReference type="ARBA" id="ARBA00022475"/>
    </source>
</evidence>
<organism evidence="12 13">
    <name type="scientific">Chromobacterium subtsugae</name>
    <dbReference type="NCBI Taxonomy" id="251747"/>
    <lineage>
        <taxon>Bacteria</taxon>
        <taxon>Pseudomonadati</taxon>
        <taxon>Pseudomonadota</taxon>
        <taxon>Betaproteobacteria</taxon>
        <taxon>Neisseriales</taxon>
        <taxon>Chromobacteriaceae</taxon>
        <taxon>Chromobacterium</taxon>
    </lineage>
</organism>
<dbReference type="InterPro" id="IPR006260">
    <property type="entry name" value="TonB/TolA_C"/>
</dbReference>
<feature type="region of interest" description="Disordered" evidence="10">
    <location>
        <begin position="92"/>
        <end position="117"/>
    </location>
</feature>
<dbReference type="PANTHER" id="PTHR33446:SF11">
    <property type="entry name" value="TONB3"/>
    <property type="match status" value="1"/>
</dbReference>
<evidence type="ECO:0000256" key="6">
    <source>
        <dbReference type="ARBA" id="ARBA00022692"/>
    </source>
</evidence>
<keyword evidence="3" id="KW-0813">Transport</keyword>
<name>A0ABS7F8W0_9NEIS</name>
<dbReference type="EMBL" id="JAHDTB010000001">
    <property type="protein sequence ID" value="MBW8286451.1"/>
    <property type="molecule type" value="Genomic_DNA"/>
</dbReference>
<keyword evidence="5" id="KW-0997">Cell inner membrane</keyword>
<keyword evidence="4" id="KW-1003">Cell membrane</keyword>
<keyword evidence="13" id="KW-1185">Reference proteome</keyword>
<evidence type="ECO:0000256" key="3">
    <source>
        <dbReference type="ARBA" id="ARBA00022448"/>
    </source>
</evidence>
<dbReference type="Pfam" id="PF03544">
    <property type="entry name" value="TonB_C"/>
    <property type="match status" value="1"/>
</dbReference>
<dbReference type="GeneID" id="89687870"/>
<dbReference type="NCBIfam" id="TIGR01352">
    <property type="entry name" value="tonB_Cterm"/>
    <property type="match status" value="1"/>
</dbReference>
<evidence type="ECO:0000256" key="7">
    <source>
        <dbReference type="ARBA" id="ARBA00022927"/>
    </source>
</evidence>
<evidence type="ECO:0000256" key="5">
    <source>
        <dbReference type="ARBA" id="ARBA00022519"/>
    </source>
</evidence>
<comment type="subcellular location">
    <subcellularLocation>
        <location evidence="1">Cell inner membrane</location>
        <topology evidence="1">Single-pass membrane protein</topology>
        <orientation evidence="1">Periplasmic side</orientation>
    </subcellularLocation>
</comment>
<proteinExistence type="inferred from homology"/>
<dbReference type="InterPro" id="IPR051045">
    <property type="entry name" value="TonB-dependent_transducer"/>
</dbReference>
<evidence type="ECO:0000256" key="1">
    <source>
        <dbReference type="ARBA" id="ARBA00004383"/>
    </source>
</evidence>
<accession>A0ABS7F8W0</accession>
<dbReference type="Proteomes" id="UP000711178">
    <property type="component" value="Unassembled WGS sequence"/>
</dbReference>
<evidence type="ECO:0000256" key="8">
    <source>
        <dbReference type="ARBA" id="ARBA00022989"/>
    </source>
</evidence>
<keyword evidence="6" id="KW-0812">Transmembrane</keyword>
<protein>
    <submittedName>
        <fullName evidence="12">Energy transducer TonB</fullName>
    </submittedName>
</protein>
<evidence type="ECO:0000256" key="2">
    <source>
        <dbReference type="ARBA" id="ARBA00006555"/>
    </source>
</evidence>
<dbReference type="RefSeq" id="WP_047258138.1">
    <property type="nucleotide sequence ID" value="NZ_CP142381.1"/>
</dbReference>
<dbReference type="Gene3D" id="3.30.1150.10">
    <property type="match status" value="1"/>
</dbReference>
<gene>
    <name evidence="12" type="ORF">KIF53_02200</name>
</gene>